<dbReference type="PANTHER" id="PTHR41533">
    <property type="entry name" value="L,D-TRANSPEPTIDASE HI_1667-RELATED"/>
    <property type="match status" value="1"/>
</dbReference>
<organism evidence="10 11">
    <name type="scientific">Neomesorhizobium albiziae</name>
    <dbReference type="NCBI Taxonomy" id="335020"/>
    <lineage>
        <taxon>Bacteria</taxon>
        <taxon>Pseudomonadati</taxon>
        <taxon>Pseudomonadota</taxon>
        <taxon>Alphaproteobacteria</taxon>
        <taxon>Hyphomicrobiales</taxon>
        <taxon>Phyllobacteriaceae</taxon>
        <taxon>Neomesorhizobium</taxon>
    </lineage>
</organism>
<accession>A0A1I3YVD5</accession>
<dbReference type="GO" id="GO:0071555">
    <property type="term" value="P:cell wall organization"/>
    <property type="evidence" value="ECO:0007669"/>
    <property type="project" value="UniProtKB-UniRule"/>
</dbReference>
<name>A0A1I3YVD5_9HYPH</name>
<comment type="pathway">
    <text evidence="1 7">Cell wall biogenesis; peptidoglycan biosynthesis.</text>
</comment>
<dbReference type="Pfam" id="PF03734">
    <property type="entry name" value="YkuD"/>
    <property type="match status" value="1"/>
</dbReference>
<protein>
    <submittedName>
        <fullName evidence="10">Murein L,D-transpeptidase YcbB/YkuD</fullName>
    </submittedName>
</protein>
<dbReference type="AlphaFoldDB" id="A0A1I3YVD5"/>
<dbReference type="GO" id="GO:0008360">
    <property type="term" value="P:regulation of cell shape"/>
    <property type="evidence" value="ECO:0007669"/>
    <property type="project" value="UniProtKB-UniRule"/>
</dbReference>
<dbReference type="GO" id="GO:0004180">
    <property type="term" value="F:carboxypeptidase activity"/>
    <property type="evidence" value="ECO:0007669"/>
    <property type="project" value="UniProtKB-ARBA"/>
</dbReference>
<feature type="chain" id="PRO_5009302442" evidence="8">
    <location>
        <begin position="29"/>
        <end position="668"/>
    </location>
</feature>
<evidence type="ECO:0000313" key="10">
    <source>
        <dbReference type="EMBL" id="SFK35834.1"/>
    </source>
</evidence>
<feature type="active site" description="Proton donor/acceptor" evidence="7">
    <location>
        <position position="517"/>
    </location>
</feature>
<evidence type="ECO:0000256" key="2">
    <source>
        <dbReference type="ARBA" id="ARBA00005992"/>
    </source>
</evidence>
<dbReference type="GO" id="GO:0016740">
    <property type="term" value="F:transferase activity"/>
    <property type="evidence" value="ECO:0007669"/>
    <property type="project" value="UniProtKB-KW"/>
</dbReference>
<dbReference type="EMBL" id="FOSL01000005">
    <property type="protein sequence ID" value="SFK35834.1"/>
    <property type="molecule type" value="Genomic_DNA"/>
</dbReference>
<feature type="active site" description="Nucleophile" evidence="7">
    <location>
        <position position="536"/>
    </location>
</feature>
<dbReference type="Proteomes" id="UP000323300">
    <property type="component" value="Unassembled WGS sequence"/>
</dbReference>
<evidence type="ECO:0000256" key="6">
    <source>
        <dbReference type="ARBA" id="ARBA00023316"/>
    </source>
</evidence>
<keyword evidence="8" id="KW-0732">Signal</keyword>
<evidence type="ECO:0000256" key="1">
    <source>
        <dbReference type="ARBA" id="ARBA00004752"/>
    </source>
</evidence>
<keyword evidence="11" id="KW-1185">Reference proteome</keyword>
<gene>
    <name evidence="10" type="ORF">SAMN04488498_105197</name>
</gene>
<evidence type="ECO:0000256" key="3">
    <source>
        <dbReference type="ARBA" id="ARBA00022679"/>
    </source>
</evidence>
<proteinExistence type="inferred from homology"/>
<dbReference type="UniPathway" id="UPA00219"/>
<evidence type="ECO:0000256" key="5">
    <source>
        <dbReference type="ARBA" id="ARBA00022984"/>
    </source>
</evidence>
<comment type="similarity">
    <text evidence="2">Belongs to the YkuD family.</text>
</comment>
<dbReference type="CDD" id="cd16913">
    <property type="entry name" value="YkuD_like"/>
    <property type="match status" value="1"/>
</dbReference>
<keyword evidence="4 7" id="KW-0133">Cell shape</keyword>
<evidence type="ECO:0000256" key="8">
    <source>
        <dbReference type="SAM" id="SignalP"/>
    </source>
</evidence>
<keyword evidence="5 7" id="KW-0573">Peptidoglycan synthesis</keyword>
<feature type="domain" description="L,D-TPase catalytic" evidence="9">
    <location>
        <begin position="386"/>
        <end position="557"/>
    </location>
</feature>
<dbReference type="InterPro" id="IPR005490">
    <property type="entry name" value="LD_TPept_cat_dom"/>
</dbReference>
<dbReference type="Gene3D" id="2.40.440.10">
    <property type="entry name" value="L,D-transpeptidase catalytic domain-like"/>
    <property type="match status" value="1"/>
</dbReference>
<reference evidence="10 11" key="1">
    <citation type="submission" date="2016-10" db="EMBL/GenBank/DDBJ databases">
        <authorList>
            <person name="Varghese N."/>
            <person name="Submissions S."/>
        </authorList>
    </citation>
    <scope>NUCLEOTIDE SEQUENCE [LARGE SCALE GENOMIC DNA]</scope>
    <source>
        <strain evidence="10 11">DSM 21822</strain>
    </source>
</reference>
<keyword evidence="6 7" id="KW-0961">Cell wall biogenesis/degradation</keyword>
<evidence type="ECO:0000256" key="4">
    <source>
        <dbReference type="ARBA" id="ARBA00022960"/>
    </source>
</evidence>
<feature type="signal peptide" evidence="8">
    <location>
        <begin position="1"/>
        <end position="28"/>
    </location>
</feature>
<dbReference type="InterPro" id="IPR052905">
    <property type="entry name" value="LD-transpeptidase_YkuD-like"/>
</dbReference>
<dbReference type="PROSITE" id="PS52029">
    <property type="entry name" value="LD_TPASE"/>
    <property type="match status" value="1"/>
</dbReference>
<dbReference type="Pfam" id="PF20142">
    <property type="entry name" value="Scaffold"/>
    <property type="match status" value="1"/>
</dbReference>
<evidence type="ECO:0000256" key="7">
    <source>
        <dbReference type="PROSITE-ProRule" id="PRU01373"/>
    </source>
</evidence>
<evidence type="ECO:0000259" key="9">
    <source>
        <dbReference type="PROSITE" id="PS52029"/>
    </source>
</evidence>
<keyword evidence="3" id="KW-0808">Transferase</keyword>
<dbReference type="GO" id="GO:0009252">
    <property type="term" value="P:peptidoglycan biosynthetic process"/>
    <property type="evidence" value="ECO:0007669"/>
    <property type="project" value="UniProtKB-UniPathway"/>
</dbReference>
<dbReference type="PANTHER" id="PTHR41533:SF2">
    <property type="entry name" value="BLR7131 PROTEIN"/>
    <property type="match status" value="1"/>
</dbReference>
<evidence type="ECO:0000313" key="11">
    <source>
        <dbReference type="Proteomes" id="UP000323300"/>
    </source>
</evidence>
<sequence length="668" mass="73346">MMKHSGKTVSFVLAVATALSFSAPPAQAQGLFEALFGGGFKNRPVERREFQSRPKRSKQQRAAAPKISGPSYYTYKADALVRADFAALGAVAQPAAFEPALTGATFRESLAGLQGFDLKAEKGVARTLSEYYAANPDFIWVSGLSANGRAQEAVRVLGEAGSYGLDPAEYSVVVPAASYSMDNTQARLVELIRFEMTLSARVLRYVSDAQNGRVDPNRLSGYHDLPLKPLDMVAALKTLARTQEVRTYLESRHPQAPEYQALRVELESLEASAENDIIVDPKLLLKPGEINVELPKILQLIARDLGDQPAGEHGELLTRYANSELYMPELVPVIKAAQEKAGLKGDGVIGPRTVQAIAGNSKAERLQKVKIALEQLRWLPVELGGTRVFINQPAYTASYVENGVEKLNMRTVIGKPSNQTSFFYDEIEQVDYNPYWGVPQSIIVNEMLPRLRRDPGYLDRAGYEVSDSRGRRIPSSAVNWGAYGSKVPFSVRQAPSEANALGELKILFPNKHAIYMHDTPQKELFDRESRAFSHGCVRLQQPREMAAAVLGTSVDHIAEKLKQGHSTEKVTRKIPVYVAYFTAWPNASGKVEYFADVYDRDARLVQALEKTDALRLSVAPTADKAPALDPAPVSGTQRPMDMEMPTGEEPLDDARVGIDAAVPTEAIN</sequence>
<dbReference type="SUPFAM" id="SSF141523">
    <property type="entry name" value="L,D-transpeptidase catalytic domain-like"/>
    <property type="match status" value="1"/>
</dbReference>
<dbReference type="InterPro" id="IPR038063">
    <property type="entry name" value="Transpep_catalytic_dom"/>
</dbReference>
<dbReference type="InterPro" id="IPR045380">
    <property type="entry name" value="LD_TPept_scaffold_dom"/>
</dbReference>